<dbReference type="NCBIfam" id="NF037959">
    <property type="entry name" value="MFS_SpdSyn"/>
    <property type="match status" value="1"/>
</dbReference>
<evidence type="ECO:0000256" key="2">
    <source>
        <dbReference type="ARBA" id="ARBA00022679"/>
    </source>
</evidence>
<dbReference type="Pfam" id="PF01564">
    <property type="entry name" value="Spermine_synth"/>
    <property type="match status" value="1"/>
</dbReference>
<dbReference type="InterPro" id="IPR030374">
    <property type="entry name" value="PABS"/>
</dbReference>
<dbReference type="PANTHER" id="PTHR43317:SF1">
    <property type="entry name" value="THERMOSPERMINE SYNTHASE ACAULIS5"/>
    <property type="match status" value="1"/>
</dbReference>
<feature type="active site" description="Proton acceptor" evidence="4">
    <location>
        <position position="132"/>
    </location>
</feature>
<dbReference type="PANTHER" id="PTHR43317">
    <property type="entry name" value="THERMOSPERMINE SYNTHASE ACAULIS5"/>
    <property type="match status" value="1"/>
</dbReference>
<dbReference type="PROSITE" id="PS51006">
    <property type="entry name" value="PABS_2"/>
    <property type="match status" value="1"/>
</dbReference>
<comment type="caution">
    <text evidence="6">The sequence shown here is derived from an EMBL/GenBank/DDBJ whole genome shotgun (WGS) entry which is preliminary data.</text>
</comment>
<dbReference type="RefSeq" id="WP_106705480.1">
    <property type="nucleotide sequence ID" value="NZ_PXXU01000003.1"/>
</dbReference>
<dbReference type="GO" id="GO:0016740">
    <property type="term" value="F:transferase activity"/>
    <property type="evidence" value="ECO:0007669"/>
    <property type="project" value="UniProtKB-UniRule"/>
</dbReference>
<comment type="similarity">
    <text evidence="1">Belongs to the spermidine/spermine synthase family.</text>
</comment>
<keyword evidence="7" id="KW-1185">Reference proteome</keyword>
<dbReference type="GO" id="GO:0006596">
    <property type="term" value="P:polyamine biosynthetic process"/>
    <property type="evidence" value="ECO:0007669"/>
    <property type="project" value="UniProtKB-UniRule"/>
</dbReference>
<dbReference type="SUPFAM" id="SSF53335">
    <property type="entry name" value="S-adenosyl-L-methionine-dependent methyltransferases"/>
    <property type="match status" value="1"/>
</dbReference>
<proteinExistence type="inferred from homology"/>
<gene>
    <name evidence="6" type="ORF">C7H79_01235</name>
</gene>
<sequence length="251" mass="28216">MSFSIDIREATGVRTLHFGSDWIQGAMRIARPWRLELDYTREMMASLLLRDDTRFPCKVLLIGLGAASLTKFIYRHYPLAKLTVVEIEPRVVAAARQFFKLPEDPLRLDIVIADGSQYIAEHDKTYDLILVDGFDANARPGKLNMLPFYQMCRSRLNNNGILVVNLLGRSRGYHASLERIRTSFDERALAFPSCDSGNVIAVAATGEKIEIALNELKKQALELKQKTGLNLLPTLVRLEQAKSCPGGILRI</sequence>
<organism evidence="6 7">
    <name type="scientific">Nitrosomonas supralitoralis</name>
    <dbReference type="NCBI Taxonomy" id="2116706"/>
    <lineage>
        <taxon>Bacteria</taxon>
        <taxon>Pseudomonadati</taxon>
        <taxon>Pseudomonadota</taxon>
        <taxon>Betaproteobacteria</taxon>
        <taxon>Nitrosomonadales</taxon>
        <taxon>Nitrosomonadaceae</taxon>
        <taxon>Nitrosomonas</taxon>
    </lineage>
</organism>
<protein>
    <submittedName>
        <fullName evidence="6">Spermidine synthase</fullName>
    </submittedName>
</protein>
<evidence type="ECO:0000256" key="1">
    <source>
        <dbReference type="ARBA" id="ARBA00007867"/>
    </source>
</evidence>
<dbReference type="InterPro" id="IPR029063">
    <property type="entry name" value="SAM-dependent_MTases_sf"/>
</dbReference>
<evidence type="ECO:0000256" key="3">
    <source>
        <dbReference type="ARBA" id="ARBA00023115"/>
    </source>
</evidence>
<dbReference type="AlphaFoldDB" id="A0A2P7NYW9"/>
<dbReference type="OrthoDB" id="117774at2"/>
<accession>A0A2P7NYW9</accession>
<dbReference type="Proteomes" id="UP000241912">
    <property type="component" value="Unassembled WGS sequence"/>
</dbReference>
<keyword evidence="2 4" id="KW-0808">Transferase</keyword>
<feature type="domain" description="PABS" evidence="5">
    <location>
        <begin position="1"/>
        <end position="208"/>
    </location>
</feature>
<evidence type="ECO:0000313" key="6">
    <source>
        <dbReference type="EMBL" id="PSJ18673.1"/>
    </source>
</evidence>
<dbReference type="EMBL" id="PXXU01000003">
    <property type="protein sequence ID" value="PSJ18673.1"/>
    <property type="molecule type" value="Genomic_DNA"/>
</dbReference>
<name>A0A2P7NYW9_9PROT</name>
<reference evidence="6 7" key="1">
    <citation type="submission" date="2018-03" db="EMBL/GenBank/DDBJ databases">
        <title>Draft genome of Nitrosomonas supralitoralis APG5.</title>
        <authorList>
            <person name="Urakawa H."/>
            <person name="Lopez J.V."/>
        </authorList>
    </citation>
    <scope>NUCLEOTIDE SEQUENCE [LARGE SCALE GENOMIC DNA]</scope>
    <source>
        <strain evidence="6 7">APG5</strain>
    </source>
</reference>
<evidence type="ECO:0000313" key="7">
    <source>
        <dbReference type="Proteomes" id="UP000241912"/>
    </source>
</evidence>
<evidence type="ECO:0000259" key="5">
    <source>
        <dbReference type="PROSITE" id="PS51006"/>
    </source>
</evidence>
<keyword evidence="3 4" id="KW-0620">Polyamine biosynthesis</keyword>
<dbReference type="Gene3D" id="3.40.50.150">
    <property type="entry name" value="Vaccinia Virus protein VP39"/>
    <property type="match status" value="1"/>
</dbReference>
<evidence type="ECO:0000256" key="4">
    <source>
        <dbReference type="PROSITE-ProRule" id="PRU00354"/>
    </source>
</evidence>